<dbReference type="EMBL" id="BDGG01000005">
    <property type="protein sequence ID" value="GAU99357.1"/>
    <property type="molecule type" value="Genomic_DNA"/>
</dbReference>
<evidence type="ECO:0000313" key="3">
    <source>
        <dbReference type="EMBL" id="GAU99357.1"/>
    </source>
</evidence>
<gene>
    <name evidence="3" type="primary">RvY_10374-1</name>
    <name evidence="3" type="synonym">RvY_10374.1</name>
    <name evidence="3" type="ORF">RvY_10374</name>
</gene>
<dbReference type="GO" id="GO:0003676">
    <property type="term" value="F:nucleic acid binding"/>
    <property type="evidence" value="ECO:0007669"/>
    <property type="project" value="InterPro"/>
</dbReference>
<feature type="compositionally biased region" description="Basic and acidic residues" evidence="1">
    <location>
        <begin position="497"/>
        <end position="522"/>
    </location>
</feature>
<protein>
    <recommendedName>
        <fullName evidence="2">DDE-1 domain-containing protein</fullName>
    </recommendedName>
</protein>
<keyword evidence="4" id="KW-1185">Reference proteome</keyword>
<dbReference type="InterPro" id="IPR004875">
    <property type="entry name" value="DDE_SF_endonuclease_dom"/>
</dbReference>
<name>A0A1D1VHW6_RAMVA</name>
<evidence type="ECO:0000256" key="1">
    <source>
        <dbReference type="SAM" id="MobiDB-lite"/>
    </source>
</evidence>
<sequence length="592" mass="67621">MPSLSELTTASQVFKELSMHAALHDLKNGQSVKVAARLHGVSRATLRNRTQNPELTRVGAPTEFPSWEEDRLKCNTVGDSFFRRFLKRHPEISLRVTHSSSRKKNREWTTERCEEYISKLQDLHDRGFLDRPVQVWNLDGTAFSTSEMFDRVVARKGAKQIPFQFDRNEKENVTILPCRNASGTQLKFMALYAGKVHVQSRLDDTFGLCYHAVNLSGYMDQIHFANYIQGEVFPAVTELKNVVFVDGHFSHVNNLLLTRYCKFFEKTGKEVAIFCLPTGQTNHLQPFHVSVFGGIKKRWRKYLPARRLTSKDNLLSHVVKLWYHTEGFPEKFHFNAGQSLKSGFAKFGLYPFSPDVIRKIVKAYHDPNLISSEIQNAPVQDFGPLLQLLREQYGINEEKDLVEVKQFILLKQRGISLDAVLACTVQKDIFGEPPKKLRRVKNRQLSLAAGALTTHPGFIDELEKEEAENTAKKAATASKRKASSRPVKEKIKKARKKLELDERRGSGPKQRREGRADAEEEASLRRNRIEDLFSPTQIRGCVDMQDPLTKVAWEVGFASKENIDSTLRDQQWKVRIRMIVPGVLTISSSQLT</sequence>
<accession>A0A1D1VHW6</accession>
<dbReference type="AlphaFoldDB" id="A0A1D1VHW6"/>
<dbReference type="Pfam" id="PF03184">
    <property type="entry name" value="DDE_1"/>
    <property type="match status" value="1"/>
</dbReference>
<proteinExistence type="predicted"/>
<dbReference type="OrthoDB" id="71166at2759"/>
<feature type="region of interest" description="Disordered" evidence="1">
    <location>
        <begin position="469"/>
        <end position="522"/>
    </location>
</feature>
<feature type="domain" description="DDE-1" evidence="2">
    <location>
        <begin position="170"/>
        <end position="312"/>
    </location>
</feature>
<evidence type="ECO:0000259" key="2">
    <source>
        <dbReference type="Pfam" id="PF03184"/>
    </source>
</evidence>
<evidence type="ECO:0000313" key="4">
    <source>
        <dbReference type="Proteomes" id="UP000186922"/>
    </source>
</evidence>
<organism evidence="3 4">
    <name type="scientific">Ramazzottius varieornatus</name>
    <name type="common">Water bear</name>
    <name type="synonym">Tardigrade</name>
    <dbReference type="NCBI Taxonomy" id="947166"/>
    <lineage>
        <taxon>Eukaryota</taxon>
        <taxon>Metazoa</taxon>
        <taxon>Ecdysozoa</taxon>
        <taxon>Tardigrada</taxon>
        <taxon>Eutardigrada</taxon>
        <taxon>Parachela</taxon>
        <taxon>Hypsibioidea</taxon>
        <taxon>Ramazzottiidae</taxon>
        <taxon>Ramazzottius</taxon>
    </lineage>
</organism>
<dbReference type="Proteomes" id="UP000186922">
    <property type="component" value="Unassembled WGS sequence"/>
</dbReference>
<reference evidence="3 4" key="1">
    <citation type="journal article" date="2016" name="Nat. Commun.">
        <title>Extremotolerant tardigrade genome and improved radiotolerance of human cultured cells by tardigrade-unique protein.</title>
        <authorList>
            <person name="Hashimoto T."/>
            <person name="Horikawa D.D."/>
            <person name="Saito Y."/>
            <person name="Kuwahara H."/>
            <person name="Kozuka-Hata H."/>
            <person name="Shin-I T."/>
            <person name="Minakuchi Y."/>
            <person name="Ohishi K."/>
            <person name="Motoyama A."/>
            <person name="Aizu T."/>
            <person name="Enomoto A."/>
            <person name="Kondo K."/>
            <person name="Tanaka S."/>
            <person name="Hara Y."/>
            <person name="Koshikawa S."/>
            <person name="Sagara H."/>
            <person name="Miura T."/>
            <person name="Yokobori S."/>
            <person name="Miyagawa K."/>
            <person name="Suzuki Y."/>
            <person name="Kubo T."/>
            <person name="Oyama M."/>
            <person name="Kohara Y."/>
            <person name="Fujiyama A."/>
            <person name="Arakawa K."/>
            <person name="Katayama T."/>
            <person name="Toyoda A."/>
            <person name="Kunieda T."/>
        </authorList>
    </citation>
    <scope>NUCLEOTIDE SEQUENCE [LARGE SCALE GENOMIC DNA]</scope>
    <source>
        <strain evidence="3 4">YOKOZUNA-1</strain>
    </source>
</reference>
<comment type="caution">
    <text evidence="3">The sequence shown here is derived from an EMBL/GenBank/DDBJ whole genome shotgun (WGS) entry which is preliminary data.</text>
</comment>